<feature type="transmembrane region" description="Helical" evidence="1">
    <location>
        <begin position="170"/>
        <end position="191"/>
    </location>
</feature>
<feature type="transmembrane region" description="Helical" evidence="1">
    <location>
        <begin position="65"/>
        <end position="88"/>
    </location>
</feature>
<feature type="transmembrane region" description="Helical" evidence="1">
    <location>
        <begin position="38"/>
        <end position="59"/>
    </location>
</feature>
<protein>
    <submittedName>
        <fullName evidence="2">Uncharacterized protein</fullName>
    </submittedName>
</protein>
<keyword evidence="1" id="KW-0812">Transmembrane</keyword>
<reference evidence="2 3" key="1">
    <citation type="submission" date="2019-10" db="EMBL/GenBank/DDBJ databases">
        <authorList>
            <person name="Nie G."/>
            <person name="Ming H."/>
            <person name="Yi B."/>
        </authorList>
    </citation>
    <scope>NUCLEOTIDE SEQUENCE [LARGE SCALE GENOMIC DNA]</scope>
    <source>
        <strain evidence="2 3">CFH 90414</strain>
    </source>
</reference>
<keyword evidence="3" id="KW-1185">Reference proteome</keyword>
<keyword evidence="1" id="KW-1133">Transmembrane helix</keyword>
<gene>
    <name evidence="2" type="ORF">GE115_08590</name>
</gene>
<dbReference type="RefSeq" id="WP_153684326.1">
    <property type="nucleotide sequence ID" value="NZ_WJIF01000003.1"/>
</dbReference>
<proteinExistence type="predicted"/>
<sequence length="256" mass="25474">MSASSAAGGGDDDDRALAALAGAPDYDGRVRKDRGARLARGSAIALFATLVASLAHTLGGGMPPGLLSIALALAFSIPFAAIVVGSPASAGRRARRIRTAAAAGGAQLALHALYSLGTGAAITGVVTSTDATTGHGAHGAHAGHPASAQQVLLPVLPELPASTDGIEHHLGVWMLAAHVGAAALTIAFVLLADHALAALRALGRGLRVALVLAFGAVPVLRRARVRAFGRPVLAAARDLHLVSLRHRGPPSVAAAA</sequence>
<comment type="caution">
    <text evidence="2">The sequence shown here is derived from an EMBL/GenBank/DDBJ whole genome shotgun (WGS) entry which is preliminary data.</text>
</comment>
<dbReference type="EMBL" id="WJIF01000003">
    <property type="protein sequence ID" value="MRG59926.1"/>
    <property type="molecule type" value="Genomic_DNA"/>
</dbReference>
<name>A0A6I2FBV2_9MICO</name>
<evidence type="ECO:0000256" key="1">
    <source>
        <dbReference type="SAM" id="Phobius"/>
    </source>
</evidence>
<keyword evidence="1" id="KW-0472">Membrane</keyword>
<dbReference type="AlphaFoldDB" id="A0A6I2FBV2"/>
<organism evidence="2 3">
    <name type="scientific">Agromyces agglutinans</name>
    <dbReference type="NCBI Taxonomy" id="2662258"/>
    <lineage>
        <taxon>Bacteria</taxon>
        <taxon>Bacillati</taxon>
        <taxon>Actinomycetota</taxon>
        <taxon>Actinomycetes</taxon>
        <taxon>Micrococcales</taxon>
        <taxon>Microbacteriaceae</taxon>
        <taxon>Agromyces</taxon>
    </lineage>
</organism>
<dbReference type="Proteomes" id="UP000431080">
    <property type="component" value="Unassembled WGS sequence"/>
</dbReference>
<evidence type="ECO:0000313" key="2">
    <source>
        <dbReference type="EMBL" id="MRG59926.1"/>
    </source>
</evidence>
<evidence type="ECO:0000313" key="3">
    <source>
        <dbReference type="Proteomes" id="UP000431080"/>
    </source>
</evidence>
<accession>A0A6I2FBV2</accession>